<name>Q7MJ06_VIBVY</name>
<organism evidence="1 2">
    <name type="scientific">Vibrio vulnificus (strain YJ016)</name>
    <dbReference type="NCBI Taxonomy" id="196600"/>
    <lineage>
        <taxon>Bacteria</taxon>
        <taxon>Pseudomonadati</taxon>
        <taxon>Pseudomonadota</taxon>
        <taxon>Gammaproteobacteria</taxon>
        <taxon>Vibrionales</taxon>
        <taxon>Vibrionaceae</taxon>
        <taxon>Vibrio</taxon>
    </lineage>
</organism>
<sequence length="42" mass="5028">MILFLQVGRYSTWLRSICLYQALKVSRLETIRQFLCSTYNVI</sequence>
<gene>
    <name evidence="1" type="ordered locus">VV2356</name>
</gene>
<dbReference type="Proteomes" id="UP000002675">
    <property type="component" value="Chromosome I"/>
</dbReference>
<dbReference type="EMBL" id="BA000037">
    <property type="protein sequence ID" value="BAC95121.1"/>
    <property type="molecule type" value="Genomic_DNA"/>
</dbReference>
<proteinExistence type="predicted"/>
<dbReference type="HOGENOM" id="CLU_3259766_0_0_6"/>
<reference evidence="1 2" key="1">
    <citation type="journal article" date="2003" name="Genome Res.">
        <title>Comparative genome analysis of Vibrio vulnificus, a marine pathogen.</title>
        <authorList>
            <person name="Chen C.Y."/>
            <person name="Wu K.M."/>
            <person name="Chang Y.C."/>
            <person name="Chang C.H."/>
            <person name="Tsai H.C."/>
            <person name="Liao T.L."/>
            <person name="Liu Y.M."/>
            <person name="Chen H.J."/>
            <person name="Shen A.B."/>
            <person name="Li J.C."/>
            <person name="Su T.L."/>
            <person name="Shao C.P."/>
            <person name="Lee C.T."/>
            <person name="Hor L.I."/>
            <person name="Tsai S.F."/>
        </authorList>
    </citation>
    <scope>NUCLEOTIDE SEQUENCE [LARGE SCALE GENOMIC DNA]</scope>
    <source>
        <strain evidence="1 2">YJ016</strain>
    </source>
</reference>
<dbReference type="AlphaFoldDB" id="Q7MJ06"/>
<dbReference type="KEGG" id="vvy:VV2356"/>
<accession>Q7MJ06</accession>
<protein>
    <submittedName>
        <fullName evidence="1">Uncharacterized protein</fullName>
    </submittedName>
</protein>
<evidence type="ECO:0000313" key="2">
    <source>
        <dbReference type="Proteomes" id="UP000002675"/>
    </source>
</evidence>
<evidence type="ECO:0000313" key="1">
    <source>
        <dbReference type="EMBL" id="BAC95121.1"/>
    </source>
</evidence>